<dbReference type="EMBL" id="LR786023">
    <property type="protein sequence ID" value="CAB3256625.1"/>
    <property type="molecule type" value="mRNA"/>
</dbReference>
<dbReference type="InterPro" id="IPR029440">
    <property type="entry name" value="DRC1_C"/>
</dbReference>
<feature type="domain" description="Dynein regulatory complex protein 1 C-terminal" evidence="2">
    <location>
        <begin position="63"/>
        <end position="122"/>
    </location>
</feature>
<reference evidence="3" key="1">
    <citation type="submission" date="2020-04" db="EMBL/GenBank/DDBJ databases">
        <authorList>
            <person name="Neveu A P."/>
        </authorList>
    </citation>
    <scope>NUCLEOTIDE SEQUENCE</scope>
    <source>
        <tissue evidence="3">Whole embryo</tissue>
    </source>
</reference>
<organism evidence="3">
    <name type="scientific">Phallusia mammillata</name>
    <dbReference type="NCBI Taxonomy" id="59560"/>
    <lineage>
        <taxon>Eukaryota</taxon>
        <taxon>Metazoa</taxon>
        <taxon>Chordata</taxon>
        <taxon>Tunicata</taxon>
        <taxon>Ascidiacea</taxon>
        <taxon>Phlebobranchia</taxon>
        <taxon>Ascidiidae</taxon>
        <taxon>Phallusia</taxon>
    </lineage>
</organism>
<protein>
    <submittedName>
        <fullName evidence="3">Dynein regulatory complex protein 1-like</fullName>
    </submittedName>
</protein>
<dbReference type="GO" id="GO:0003352">
    <property type="term" value="P:regulation of cilium movement"/>
    <property type="evidence" value="ECO:0007669"/>
    <property type="project" value="TreeGrafter"/>
</dbReference>
<evidence type="ECO:0000313" key="3">
    <source>
        <dbReference type="EMBL" id="CAB3256625.1"/>
    </source>
</evidence>
<evidence type="ECO:0000259" key="2">
    <source>
        <dbReference type="Pfam" id="PF14775"/>
    </source>
</evidence>
<accession>A0A6F9DG52</accession>
<feature type="region of interest" description="Disordered" evidence="1">
    <location>
        <begin position="37"/>
        <end position="58"/>
    </location>
</feature>
<dbReference type="GO" id="GO:0070286">
    <property type="term" value="P:axonemal dynein complex assembly"/>
    <property type="evidence" value="ECO:0007669"/>
    <property type="project" value="InterPro"/>
</dbReference>
<dbReference type="Pfam" id="PF14775">
    <property type="entry name" value="NYD-SP28_assoc"/>
    <property type="match status" value="1"/>
</dbReference>
<name>A0A6F9DG52_9ASCI</name>
<dbReference type="PANTHER" id="PTHR21625:SF1">
    <property type="entry name" value="DYNEIN REGULATORY COMPLEX PROTEIN 1"/>
    <property type="match status" value="1"/>
</dbReference>
<dbReference type="PANTHER" id="PTHR21625">
    <property type="entry name" value="NYD-SP28 PROTEIN"/>
    <property type="match status" value="1"/>
</dbReference>
<gene>
    <name evidence="3" type="primary">Iqca1-001</name>
</gene>
<dbReference type="GO" id="GO:0005858">
    <property type="term" value="C:axonemal dynein complex"/>
    <property type="evidence" value="ECO:0007669"/>
    <property type="project" value="InterPro"/>
</dbReference>
<dbReference type="AlphaFoldDB" id="A0A6F9DG52"/>
<evidence type="ECO:0000256" key="1">
    <source>
        <dbReference type="SAM" id="MobiDB-lite"/>
    </source>
</evidence>
<dbReference type="GO" id="GO:0060285">
    <property type="term" value="P:cilium-dependent cell motility"/>
    <property type="evidence" value="ECO:0007669"/>
    <property type="project" value="TreeGrafter"/>
</dbReference>
<sequence>MAKDAEGASSTSDAESFIHPNQILPILKKFVQEQIKPTKEKHRGSLIEGSGSSINRDSSQDAAYWDSMANVIDDHKLKMWDGLSESLSKYHSVLLERANRIRETDSLRQQNAELRMLLHQYISSKVNQELEIPPTRILQLEYS</sequence>
<dbReference type="InterPro" id="IPR039750">
    <property type="entry name" value="DRC1/DRC2"/>
</dbReference>
<proteinExistence type="evidence at transcript level"/>